<dbReference type="GO" id="GO:0008467">
    <property type="term" value="F:[heparan sulfate]-glucosamine 3-sulfotransferase activity"/>
    <property type="evidence" value="ECO:0007669"/>
    <property type="project" value="TreeGrafter"/>
</dbReference>
<dbReference type="InterPro" id="IPR027417">
    <property type="entry name" value="P-loop_NTPase"/>
</dbReference>
<dbReference type="EMBL" id="CAJHJT010000056">
    <property type="protein sequence ID" value="CAD7015073.1"/>
    <property type="molecule type" value="Genomic_DNA"/>
</dbReference>
<dbReference type="PANTHER" id="PTHR10605">
    <property type="entry name" value="HEPARAN SULFATE SULFOTRANSFERASE"/>
    <property type="match status" value="1"/>
</dbReference>
<sequence length="145" mass="16917">MLPATCCRFQLPTVANCNALNFHIAAFAITYSYIGWPVNCNIPIPTRFVTSHRTTTPTTNNYQQKNTKKKTGIEHRVTNSHFYFNETKGFYCLRYDNGDRCLRETKGRKHPHVDPVVVSKLRKFFAEHNQRFYELVGEDLGWPEE</sequence>
<dbReference type="AlphaFoldDB" id="A0A811VLT2"/>
<dbReference type="SUPFAM" id="SSF52540">
    <property type="entry name" value="P-loop containing nucleoside triphosphate hydrolases"/>
    <property type="match status" value="1"/>
</dbReference>
<evidence type="ECO:0000256" key="2">
    <source>
        <dbReference type="PIRSR" id="PIRSR637359-2"/>
    </source>
</evidence>
<dbReference type="OrthoDB" id="411451at2759"/>
<feature type="disulfide bond" evidence="3">
    <location>
        <begin position="92"/>
        <end position="101"/>
    </location>
</feature>
<dbReference type="PANTHER" id="PTHR10605:SF65">
    <property type="entry name" value="GH20068P"/>
    <property type="match status" value="1"/>
</dbReference>
<dbReference type="InterPro" id="IPR037359">
    <property type="entry name" value="NST/OST"/>
</dbReference>
<reference evidence="4" key="1">
    <citation type="submission" date="2020-11" db="EMBL/GenBank/DDBJ databases">
        <authorList>
            <person name="Whitehead M."/>
        </authorList>
    </citation>
    <scope>NUCLEOTIDE SEQUENCE</scope>
    <source>
        <strain evidence="4">EGII</strain>
    </source>
</reference>
<name>A0A811VLT2_CERCA</name>
<evidence type="ECO:0000256" key="1">
    <source>
        <dbReference type="ARBA" id="ARBA00022679"/>
    </source>
</evidence>
<evidence type="ECO:0000313" key="4">
    <source>
        <dbReference type="EMBL" id="CAD7015073.1"/>
    </source>
</evidence>
<keyword evidence="3" id="KW-1015">Disulfide bond</keyword>
<accession>A0A811VLT2</accession>
<comment type="caution">
    <text evidence="4">The sequence shown here is derived from an EMBL/GenBank/DDBJ whole genome shotgun (WGS) entry which is preliminary data.</text>
</comment>
<feature type="binding site" evidence="2">
    <location>
        <position position="91"/>
    </location>
    <ligand>
        <name>3'-phosphoadenylyl sulfate</name>
        <dbReference type="ChEBI" id="CHEBI:58339"/>
    </ligand>
</feature>
<dbReference type="Gene3D" id="3.40.50.300">
    <property type="entry name" value="P-loop containing nucleotide triphosphate hydrolases"/>
    <property type="match status" value="1"/>
</dbReference>
<evidence type="ECO:0000313" key="5">
    <source>
        <dbReference type="Proteomes" id="UP000606786"/>
    </source>
</evidence>
<proteinExistence type="predicted"/>
<evidence type="ECO:0000256" key="3">
    <source>
        <dbReference type="PIRSR" id="PIRSR637359-3"/>
    </source>
</evidence>
<dbReference type="Proteomes" id="UP000606786">
    <property type="component" value="Unassembled WGS sequence"/>
</dbReference>
<keyword evidence="1" id="KW-0808">Transferase</keyword>
<feature type="binding site" evidence="2">
    <location>
        <begin position="106"/>
        <end position="110"/>
    </location>
    <ligand>
        <name>3'-phosphoadenylyl sulfate</name>
        <dbReference type="ChEBI" id="CHEBI:58339"/>
    </ligand>
</feature>
<protein>
    <submittedName>
        <fullName evidence="4">(Mediterranean fruit fly) hypothetical protein</fullName>
    </submittedName>
</protein>
<keyword evidence="5" id="KW-1185">Reference proteome</keyword>
<organism evidence="4 5">
    <name type="scientific">Ceratitis capitata</name>
    <name type="common">Mediterranean fruit fly</name>
    <name type="synonym">Tephritis capitata</name>
    <dbReference type="NCBI Taxonomy" id="7213"/>
    <lineage>
        <taxon>Eukaryota</taxon>
        <taxon>Metazoa</taxon>
        <taxon>Ecdysozoa</taxon>
        <taxon>Arthropoda</taxon>
        <taxon>Hexapoda</taxon>
        <taxon>Insecta</taxon>
        <taxon>Pterygota</taxon>
        <taxon>Neoptera</taxon>
        <taxon>Endopterygota</taxon>
        <taxon>Diptera</taxon>
        <taxon>Brachycera</taxon>
        <taxon>Muscomorpha</taxon>
        <taxon>Tephritoidea</taxon>
        <taxon>Tephritidae</taxon>
        <taxon>Ceratitis</taxon>
        <taxon>Ceratitis</taxon>
    </lineage>
</organism>
<gene>
    <name evidence="4" type="ORF">CCAP1982_LOCUS23029</name>
</gene>